<evidence type="ECO:0000313" key="1">
    <source>
        <dbReference type="EMBL" id="CAG8591406.1"/>
    </source>
</evidence>
<keyword evidence="2" id="KW-1185">Reference proteome</keyword>
<reference evidence="1" key="1">
    <citation type="submission" date="2021-06" db="EMBL/GenBank/DDBJ databases">
        <authorList>
            <person name="Kallberg Y."/>
            <person name="Tangrot J."/>
            <person name="Rosling A."/>
        </authorList>
    </citation>
    <scope>NUCLEOTIDE SEQUENCE</scope>
    <source>
        <strain evidence="1">AZ414A</strain>
    </source>
</reference>
<dbReference type="OrthoDB" id="2408098at2759"/>
<protein>
    <submittedName>
        <fullName evidence="1">2450_t:CDS:1</fullName>
    </submittedName>
</protein>
<dbReference type="EMBL" id="CAJVPK010001568">
    <property type="protein sequence ID" value="CAG8591406.1"/>
    <property type="molecule type" value="Genomic_DNA"/>
</dbReference>
<organism evidence="1 2">
    <name type="scientific">Diversispora eburnea</name>
    <dbReference type="NCBI Taxonomy" id="1213867"/>
    <lineage>
        <taxon>Eukaryota</taxon>
        <taxon>Fungi</taxon>
        <taxon>Fungi incertae sedis</taxon>
        <taxon>Mucoromycota</taxon>
        <taxon>Glomeromycotina</taxon>
        <taxon>Glomeromycetes</taxon>
        <taxon>Diversisporales</taxon>
        <taxon>Diversisporaceae</taxon>
        <taxon>Diversispora</taxon>
    </lineage>
</organism>
<gene>
    <name evidence="1" type="ORF">DEBURN_LOCUS9075</name>
</gene>
<accession>A0A9N9C7Z7</accession>
<sequence>AKSALEFIQDEVKLLRVNFQPASFEDVIPTTKDSNFHVDKLYKVSNKKVKIFLNKMHDVVTIEKVATGTVESKTDTLVDDLLHACIYKVVIPVEYWSELGCGLPDKTTVNVKRWPGRNGHDQVGVLEVLAKIRQFLL</sequence>
<dbReference type="AlphaFoldDB" id="A0A9N9C7Z7"/>
<name>A0A9N9C7Z7_9GLOM</name>
<proteinExistence type="predicted"/>
<comment type="caution">
    <text evidence="1">The sequence shown here is derived from an EMBL/GenBank/DDBJ whole genome shotgun (WGS) entry which is preliminary data.</text>
</comment>
<evidence type="ECO:0000313" key="2">
    <source>
        <dbReference type="Proteomes" id="UP000789706"/>
    </source>
</evidence>
<dbReference type="Proteomes" id="UP000789706">
    <property type="component" value="Unassembled WGS sequence"/>
</dbReference>
<feature type="non-terminal residue" evidence="1">
    <location>
        <position position="137"/>
    </location>
</feature>